<dbReference type="InterPro" id="IPR047817">
    <property type="entry name" value="ABC2_TM_bact-type"/>
</dbReference>
<keyword evidence="8" id="KW-1185">Reference proteome</keyword>
<dbReference type="AlphaFoldDB" id="A0A0P6YE40"/>
<keyword evidence="3 5" id="KW-1133">Transmembrane helix</keyword>
<dbReference type="OrthoDB" id="9774717at2"/>
<sequence>MQRFWQAFRVGAWLGWKTESNWTNPLFYILWSLLLPMSNGLIMTMMLRVLQRTGNASGADLLPYVFIGTVVYSIVALLLDSMAWAVLEDRERMGMLKYIAITPSSMYGYLWGRGFAKVSINFLAVPLTLTFGALVLDIPIRLSTIDWPLLLVVSLLGLLIVTFAAQILAGVTLMIARHAGFVGQAVSGALYLFTGALFPITVLPNWMQVITRAVPLTYWLEGMRRALWVDAQNPVYNTGLNQLSTSNLLLILLGSAIAMAVISIPLQRRAEHRAKEKGLLDMNTAY</sequence>
<feature type="transmembrane region" description="Helical" evidence="5">
    <location>
        <begin position="118"/>
        <end position="136"/>
    </location>
</feature>
<evidence type="ECO:0000256" key="5">
    <source>
        <dbReference type="RuleBase" id="RU361157"/>
    </source>
</evidence>
<keyword evidence="5" id="KW-0813">Transport</keyword>
<name>A0A0P6YE40_9CHLR</name>
<evidence type="ECO:0000256" key="1">
    <source>
        <dbReference type="ARBA" id="ARBA00004141"/>
    </source>
</evidence>
<feature type="transmembrane region" description="Helical" evidence="5">
    <location>
        <begin position="26"/>
        <end position="49"/>
    </location>
</feature>
<comment type="caution">
    <text evidence="7">The sequence shown here is derived from an EMBL/GenBank/DDBJ whole genome shotgun (WGS) entry which is preliminary data.</text>
</comment>
<dbReference type="GO" id="GO:0005886">
    <property type="term" value="C:plasma membrane"/>
    <property type="evidence" value="ECO:0007669"/>
    <property type="project" value="UniProtKB-SubCell"/>
</dbReference>
<keyword evidence="5" id="KW-1003">Cell membrane</keyword>
<dbReference type="InterPro" id="IPR051784">
    <property type="entry name" value="Nod_factor_ABC_transporter"/>
</dbReference>
<keyword evidence="2 5" id="KW-0812">Transmembrane</keyword>
<proteinExistence type="inferred from homology"/>
<feature type="domain" description="ABC transmembrane type-2" evidence="6">
    <location>
        <begin position="27"/>
        <end position="270"/>
    </location>
</feature>
<keyword evidence="4 5" id="KW-0472">Membrane</keyword>
<accession>A0A0P6YE40</accession>
<dbReference type="Pfam" id="PF01061">
    <property type="entry name" value="ABC2_membrane"/>
    <property type="match status" value="1"/>
</dbReference>
<dbReference type="InterPro" id="IPR013525">
    <property type="entry name" value="ABC2_TM"/>
</dbReference>
<reference evidence="7 8" key="1">
    <citation type="submission" date="2015-07" db="EMBL/GenBank/DDBJ databases">
        <title>Whole genome sequence of Herpetosiphon geysericola DSM 7119.</title>
        <authorList>
            <person name="Hemp J."/>
            <person name="Ward L.M."/>
            <person name="Pace L.A."/>
            <person name="Fischer W.W."/>
        </authorList>
    </citation>
    <scope>NUCLEOTIDE SEQUENCE [LARGE SCALE GENOMIC DNA]</scope>
    <source>
        <strain evidence="7 8">DSM 7119</strain>
    </source>
</reference>
<evidence type="ECO:0000313" key="7">
    <source>
        <dbReference type="EMBL" id="KPL90366.1"/>
    </source>
</evidence>
<dbReference type="PANTHER" id="PTHR43229">
    <property type="entry name" value="NODULATION PROTEIN J"/>
    <property type="match status" value="1"/>
</dbReference>
<dbReference type="EMBL" id="LGKP01000012">
    <property type="protein sequence ID" value="KPL90366.1"/>
    <property type="molecule type" value="Genomic_DNA"/>
</dbReference>
<protein>
    <recommendedName>
        <fullName evidence="5">Transport permease protein</fullName>
    </recommendedName>
</protein>
<evidence type="ECO:0000259" key="6">
    <source>
        <dbReference type="PROSITE" id="PS51012"/>
    </source>
</evidence>
<feature type="transmembrane region" description="Helical" evidence="5">
    <location>
        <begin position="248"/>
        <end position="266"/>
    </location>
</feature>
<feature type="transmembrane region" description="Helical" evidence="5">
    <location>
        <begin position="188"/>
        <end position="207"/>
    </location>
</feature>
<dbReference type="STRING" id="70996.SE18_07080"/>
<organism evidence="7 8">
    <name type="scientific">Herpetosiphon geysericola</name>
    <dbReference type="NCBI Taxonomy" id="70996"/>
    <lineage>
        <taxon>Bacteria</taxon>
        <taxon>Bacillati</taxon>
        <taxon>Chloroflexota</taxon>
        <taxon>Chloroflexia</taxon>
        <taxon>Herpetosiphonales</taxon>
        <taxon>Herpetosiphonaceae</taxon>
        <taxon>Herpetosiphon</taxon>
    </lineage>
</organism>
<feature type="transmembrane region" description="Helical" evidence="5">
    <location>
        <begin position="148"/>
        <end position="176"/>
    </location>
</feature>
<feature type="transmembrane region" description="Helical" evidence="5">
    <location>
        <begin position="61"/>
        <end position="87"/>
    </location>
</feature>
<dbReference type="PROSITE" id="PS51012">
    <property type="entry name" value="ABC_TM2"/>
    <property type="match status" value="1"/>
</dbReference>
<evidence type="ECO:0000313" key="8">
    <source>
        <dbReference type="Proteomes" id="UP000050277"/>
    </source>
</evidence>
<evidence type="ECO:0000256" key="4">
    <source>
        <dbReference type="ARBA" id="ARBA00023136"/>
    </source>
</evidence>
<comment type="subcellular location">
    <subcellularLocation>
        <location evidence="5">Cell membrane</location>
        <topology evidence="5">Multi-pass membrane protein</topology>
    </subcellularLocation>
    <subcellularLocation>
        <location evidence="1">Membrane</location>
        <topology evidence="1">Multi-pass membrane protein</topology>
    </subcellularLocation>
</comment>
<dbReference type="GO" id="GO:0140359">
    <property type="term" value="F:ABC-type transporter activity"/>
    <property type="evidence" value="ECO:0007669"/>
    <property type="project" value="InterPro"/>
</dbReference>
<dbReference type="PANTHER" id="PTHR43229:SF6">
    <property type="entry name" value="ABC-TYPE MULTIDRUG TRANSPORT SYSTEM, PERMEASE COMPONENT"/>
    <property type="match status" value="1"/>
</dbReference>
<dbReference type="RefSeq" id="WP_054533731.1">
    <property type="nucleotide sequence ID" value="NZ_LGKP01000012.1"/>
</dbReference>
<comment type="similarity">
    <text evidence="5">Belongs to the ABC-2 integral membrane protein family.</text>
</comment>
<evidence type="ECO:0000256" key="2">
    <source>
        <dbReference type="ARBA" id="ARBA00022692"/>
    </source>
</evidence>
<evidence type="ECO:0000256" key="3">
    <source>
        <dbReference type="ARBA" id="ARBA00022989"/>
    </source>
</evidence>
<dbReference type="Proteomes" id="UP000050277">
    <property type="component" value="Unassembled WGS sequence"/>
</dbReference>
<gene>
    <name evidence="7" type="ORF">SE18_07080</name>
</gene>